<keyword evidence="10" id="KW-1053">Target membrane</keyword>
<keyword evidence="4" id="KW-1052">Target cell membrane</keyword>
<keyword evidence="5" id="KW-0677">Repeat</keyword>
<keyword evidence="13" id="KW-0442">Lipid degradation</keyword>
<dbReference type="InterPro" id="IPR036770">
    <property type="entry name" value="Ankyrin_rpt-contain_sf"/>
</dbReference>
<dbReference type="GO" id="GO:0016042">
    <property type="term" value="P:lipid catabolic process"/>
    <property type="evidence" value="ECO:0007669"/>
    <property type="project" value="UniProtKB-UniRule"/>
</dbReference>
<dbReference type="AlphaFoldDB" id="A0A443SUT9"/>
<dbReference type="Pfam" id="PF12796">
    <property type="entry name" value="Ank_2"/>
    <property type="match status" value="1"/>
</dbReference>
<gene>
    <name evidence="15" type="ORF">B4U80_13162</name>
</gene>
<comment type="caution">
    <text evidence="15">The sequence shown here is derived from an EMBL/GenBank/DDBJ whole genome shotgun (WGS) entry which is preliminary data.</text>
</comment>
<dbReference type="Gene3D" id="3.40.1090.10">
    <property type="entry name" value="Cytosolic phospholipase A2 catalytic domain"/>
    <property type="match status" value="1"/>
</dbReference>
<dbReference type="STRING" id="299467.A0A443SUT9"/>
<dbReference type="Pfam" id="PF00023">
    <property type="entry name" value="Ank"/>
    <property type="match status" value="1"/>
</dbReference>
<evidence type="ECO:0000256" key="9">
    <source>
        <dbReference type="ARBA" id="ARBA00023098"/>
    </source>
</evidence>
<dbReference type="SMART" id="SM00248">
    <property type="entry name" value="ANK"/>
    <property type="match status" value="4"/>
</dbReference>
<dbReference type="Proteomes" id="UP000288716">
    <property type="component" value="Unassembled WGS sequence"/>
</dbReference>
<keyword evidence="7" id="KW-0528">Neurotoxin</keyword>
<evidence type="ECO:0000256" key="6">
    <source>
        <dbReference type="ARBA" id="ARBA00022801"/>
    </source>
</evidence>
<evidence type="ECO:0000259" key="14">
    <source>
        <dbReference type="PROSITE" id="PS51635"/>
    </source>
</evidence>
<feature type="short sequence motif" description="DGA/G" evidence="13">
    <location>
        <begin position="676"/>
        <end position="678"/>
    </location>
</feature>
<dbReference type="GO" id="GO:0044218">
    <property type="term" value="C:other organism cell membrane"/>
    <property type="evidence" value="ECO:0007669"/>
    <property type="project" value="UniProtKB-KW"/>
</dbReference>
<keyword evidence="3" id="KW-0268">Exocytosis</keyword>
<reference evidence="15 16" key="1">
    <citation type="journal article" date="2018" name="Gigascience">
        <title>Genomes of trombidid mites reveal novel predicted allergens and laterally-transferred genes associated with secondary metabolism.</title>
        <authorList>
            <person name="Dong X."/>
            <person name="Chaisiri K."/>
            <person name="Xia D."/>
            <person name="Armstrong S.D."/>
            <person name="Fang Y."/>
            <person name="Donnelly M.J."/>
            <person name="Kadowaki T."/>
            <person name="McGarry J.W."/>
            <person name="Darby A.C."/>
            <person name="Makepeace B.L."/>
        </authorList>
    </citation>
    <scope>NUCLEOTIDE SEQUENCE [LARGE SCALE GENOMIC DNA]</scope>
    <source>
        <strain evidence="15">UoL-UT</strain>
    </source>
</reference>
<dbReference type="GO" id="GO:0044231">
    <property type="term" value="C:host cell presynaptic membrane"/>
    <property type="evidence" value="ECO:0007669"/>
    <property type="project" value="UniProtKB-KW"/>
</dbReference>
<sequence length="820" mass="93580">MERMNALNPFKFLRRFRHHSTQEKDLFADPWRVVIISKRECEPYQQLHNDEFMFLVARQLFTENDCEVWFEVWLRKHNITYSLHRSRDVNEIKKVYRRLKVIVNTVMKYTNIRRSSSMLKMLKEMVATVMKANPLWTAAHVAAKLNLSNLFTVSHKDIVRDLNQQPKPDFLSPLHIAIKYDNLDTVKALLNIHVFDESIVDIRLRDLQLNTILHLAAIASSETLKAVLNTIEMQRGHKKLMFLKAVNNIGFNPIQMAAYKDRPENVKQFLKSGLPVDLMLITPFAEKNDTDRELGYNDQEEKFLRLDESILIDIDNNEMKFGGNPLHWVNSRKSLQELINIGVPMKARNMHGETVLHVAVRKKQISNYIFILCSEHSLKDCRTNNGSTALHYAVSAGDVTAVQALTVFDVNVDQTNDLLQTARHISASNEDAESMHILHILHCVEARRCPASSDSLVCFDGCSHDGTFNGTQSEKWPSFAEEKLYDQCYNSVVEEAIKKSSDNKKATKMICFDGGGVKGVFAVQMLIELEKLLNKPINDCFNWMSGTSAGSVIASLLAIGFSPTEMRKQVLLRFKDKIFKDNQKKYDMEAANAFLRSVIGEETVLNDIQKCKLLIFACCSDRIPFQLHSFRNYKSGEEILSRSSSDKPRNEKLWKACSASGAIPFDSKTANAQLIDGGIIANNPTVDTLSEFTRRNFALKTCGRSAECEQLKVVVSLGTGRQPLLRFKLPKYRINILAEYTEFANLFIQQTTNANYYVVQRAESWCASLSVPFFRINPPFNEIISAFETDDSNIINGLWITKAYMHAMRPQLSQIISLIQ</sequence>
<dbReference type="EC" id="3.1.1.4" evidence="2"/>
<feature type="active site" description="Nucleophile" evidence="13">
    <location>
        <position position="548"/>
    </location>
</feature>
<dbReference type="InterPro" id="IPR002110">
    <property type="entry name" value="Ankyrin_rpt"/>
</dbReference>
<evidence type="ECO:0000256" key="8">
    <source>
        <dbReference type="ARBA" id="ARBA00023043"/>
    </source>
</evidence>
<comment type="subcellular location">
    <subcellularLocation>
        <location evidence="1">Target cell membrane</location>
    </subcellularLocation>
</comment>
<proteinExistence type="predicted"/>
<evidence type="ECO:0000256" key="2">
    <source>
        <dbReference type="ARBA" id="ARBA00013278"/>
    </source>
</evidence>
<evidence type="ECO:0000256" key="12">
    <source>
        <dbReference type="PROSITE-ProRule" id="PRU00023"/>
    </source>
</evidence>
<organism evidence="15 16">
    <name type="scientific">Leptotrombidium deliense</name>
    <dbReference type="NCBI Taxonomy" id="299467"/>
    <lineage>
        <taxon>Eukaryota</taxon>
        <taxon>Metazoa</taxon>
        <taxon>Ecdysozoa</taxon>
        <taxon>Arthropoda</taxon>
        <taxon>Chelicerata</taxon>
        <taxon>Arachnida</taxon>
        <taxon>Acari</taxon>
        <taxon>Acariformes</taxon>
        <taxon>Trombidiformes</taxon>
        <taxon>Prostigmata</taxon>
        <taxon>Anystina</taxon>
        <taxon>Parasitengona</taxon>
        <taxon>Trombiculoidea</taxon>
        <taxon>Trombiculidae</taxon>
        <taxon>Leptotrombidium</taxon>
    </lineage>
</organism>
<feature type="active site" description="Proton acceptor" evidence="13">
    <location>
        <position position="676"/>
    </location>
</feature>
<dbReference type="Gene3D" id="1.25.40.20">
    <property type="entry name" value="Ankyrin repeat-containing domain"/>
    <property type="match status" value="2"/>
</dbReference>
<dbReference type="PANTHER" id="PTHR24139">
    <property type="entry name" value="CALCIUM-INDEPENDENT PHOSPHOLIPASE A2"/>
    <property type="match status" value="1"/>
</dbReference>
<dbReference type="PROSITE" id="PS51635">
    <property type="entry name" value="PNPLA"/>
    <property type="match status" value="1"/>
</dbReference>
<dbReference type="OrthoDB" id="10021675at2759"/>
<feature type="repeat" description="ANK" evidence="12">
    <location>
        <begin position="385"/>
        <end position="417"/>
    </location>
</feature>
<dbReference type="GO" id="GO:0047499">
    <property type="term" value="F:calcium-independent phospholipase A2 activity"/>
    <property type="evidence" value="ECO:0007669"/>
    <property type="project" value="InterPro"/>
</dbReference>
<evidence type="ECO:0000256" key="4">
    <source>
        <dbReference type="ARBA" id="ARBA00022537"/>
    </source>
</evidence>
<keyword evidence="8 12" id="KW-0040">ANK repeat</keyword>
<dbReference type="GO" id="GO:0006887">
    <property type="term" value="P:exocytosis"/>
    <property type="evidence" value="ECO:0007669"/>
    <property type="project" value="UniProtKB-KW"/>
</dbReference>
<keyword evidence="7" id="KW-0800">Toxin</keyword>
<evidence type="ECO:0000256" key="13">
    <source>
        <dbReference type="PROSITE-ProRule" id="PRU01161"/>
    </source>
</evidence>
<dbReference type="InterPro" id="IPR002641">
    <property type="entry name" value="PNPLA_dom"/>
</dbReference>
<dbReference type="InterPro" id="IPR047148">
    <property type="entry name" value="PLPL9"/>
</dbReference>
<dbReference type="GO" id="GO:2000304">
    <property type="term" value="P:positive regulation of ceramide biosynthetic process"/>
    <property type="evidence" value="ECO:0007669"/>
    <property type="project" value="TreeGrafter"/>
</dbReference>
<dbReference type="SUPFAM" id="SSF48403">
    <property type="entry name" value="Ankyrin repeat"/>
    <property type="match status" value="1"/>
</dbReference>
<accession>A0A443SUT9</accession>
<dbReference type="PROSITE" id="PS50088">
    <property type="entry name" value="ANK_REPEAT"/>
    <property type="match status" value="1"/>
</dbReference>
<dbReference type="InterPro" id="IPR016035">
    <property type="entry name" value="Acyl_Trfase/lysoPLipase"/>
</dbReference>
<keyword evidence="6 13" id="KW-0378">Hydrolase</keyword>
<dbReference type="SUPFAM" id="SSF52151">
    <property type="entry name" value="FabD/lysophospholipase-like"/>
    <property type="match status" value="1"/>
</dbReference>
<evidence type="ECO:0000256" key="10">
    <source>
        <dbReference type="ARBA" id="ARBA00023298"/>
    </source>
</evidence>
<dbReference type="VEuPathDB" id="VectorBase:LDEU000768"/>
<dbReference type="GO" id="GO:0005739">
    <property type="term" value="C:mitochondrion"/>
    <property type="evidence" value="ECO:0007669"/>
    <property type="project" value="TreeGrafter"/>
</dbReference>
<dbReference type="EMBL" id="NCKV01000217">
    <property type="protein sequence ID" value="RWS31272.1"/>
    <property type="molecule type" value="Genomic_DNA"/>
</dbReference>
<keyword evidence="7" id="KW-0638">Presynaptic neurotoxin</keyword>
<feature type="domain" description="PNPLA" evidence="14">
    <location>
        <begin position="510"/>
        <end position="689"/>
    </location>
</feature>
<feature type="short sequence motif" description="GXGXXG" evidence="13">
    <location>
        <begin position="514"/>
        <end position="519"/>
    </location>
</feature>
<evidence type="ECO:0000256" key="5">
    <source>
        <dbReference type="ARBA" id="ARBA00022737"/>
    </source>
</evidence>
<comment type="catalytic activity">
    <reaction evidence="11">
        <text>a 1,2-diacyl-sn-glycero-3-phosphocholine + H2O = a 1-acyl-sn-glycero-3-phosphocholine + a fatty acid + H(+)</text>
        <dbReference type="Rhea" id="RHEA:15801"/>
        <dbReference type="ChEBI" id="CHEBI:15377"/>
        <dbReference type="ChEBI" id="CHEBI:15378"/>
        <dbReference type="ChEBI" id="CHEBI:28868"/>
        <dbReference type="ChEBI" id="CHEBI:57643"/>
        <dbReference type="ChEBI" id="CHEBI:58168"/>
        <dbReference type="EC" id="3.1.1.4"/>
    </reaction>
    <physiologicalReaction direction="left-to-right" evidence="11">
        <dbReference type="Rhea" id="RHEA:15802"/>
    </physiologicalReaction>
</comment>
<name>A0A443SUT9_9ACAR</name>
<evidence type="ECO:0000256" key="11">
    <source>
        <dbReference type="ARBA" id="ARBA00023422"/>
    </source>
</evidence>
<evidence type="ECO:0000256" key="3">
    <source>
        <dbReference type="ARBA" id="ARBA00022483"/>
    </source>
</evidence>
<dbReference type="GO" id="GO:0052816">
    <property type="term" value="F:long-chain fatty acyl-CoA hydrolase activity"/>
    <property type="evidence" value="ECO:0007669"/>
    <property type="project" value="TreeGrafter"/>
</dbReference>
<keyword evidence="10" id="KW-0472">Membrane</keyword>
<evidence type="ECO:0000313" key="16">
    <source>
        <dbReference type="Proteomes" id="UP000288716"/>
    </source>
</evidence>
<dbReference type="PROSITE" id="PS50297">
    <property type="entry name" value="ANK_REP_REGION"/>
    <property type="match status" value="1"/>
</dbReference>
<evidence type="ECO:0000313" key="15">
    <source>
        <dbReference type="EMBL" id="RWS31272.1"/>
    </source>
</evidence>
<dbReference type="Pfam" id="PF01734">
    <property type="entry name" value="Patatin"/>
    <property type="match status" value="1"/>
</dbReference>
<evidence type="ECO:0000256" key="7">
    <source>
        <dbReference type="ARBA" id="ARBA00023028"/>
    </source>
</evidence>
<dbReference type="PANTHER" id="PTHR24139:SF34">
    <property type="entry name" value="85_88 KDA CALCIUM-INDEPENDENT PHOSPHOLIPASE A2"/>
    <property type="match status" value="1"/>
</dbReference>
<evidence type="ECO:0000256" key="1">
    <source>
        <dbReference type="ARBA" id="ARBA00004175"/>
    </source>
</evidence>
<keyword evidence="16" id="KW-1185">Reference proteome</keyword>
<feature type="short sequence motif" description="GXSXG" evidence="13">
    <location>
        <begin position="546"/>
        <end position="550"/>
    </location>
</feature>
<keyword evidence="9 13" id="KW-0443">Lipid metabolism</keyword>
<protein>
    <recommendedName>
        <fullName evidence="2">phospholipase A2</fullName>
        <ecNumber evidence="2">3.1.1.4</ecNumber>
    </recommendedName>
</protein>